<feature type="signal peptide" evidence="3">
    <location>
        <begin position="1"/>
        <end position="22"/>
    </location>
</feature>
<evidence type="ECO:0008006" key="6">
    <source>
        <dbReference type="Google" id="ProtNLM"/>
    </source>
</evidence>
<feature type="transmembrane region" description="Helical" evidence="2">
    <location>
        <begin position="183"/>
        <end position="203"/>
    </location>
</feature>
<feature type="compositionally biased region" description="Pro residues" evidence="1">
    <location>
        <begin position="149"/>
        <end position="158"/>
    </location>
</feature>
<evidence type="ECO:0000256" key="1">
    <source>
        <dbReference type="SAM" id="MobiDB-lite"/>
    </source>
</evidence>
<comment type="caution">
    <text evidence="4">The sequence shown here is derived from an EMBL/GenBank/DDBJ whole genome shotgun (WGS) entry which is preliminary data.</text>
</comment>
<protein>
    <recommendedName>
        <fullName evidence="6">LPXTG cell wall anchor domain-containing protein</fullName>
    </recommendedName>
</protein>
<name>A0ABS8H0S0_9SPHN</name>
<evidence type="ECO:0000256" key="3">
    <source>
        <dbReference type="SAM" id="SignalP"/>
    </source>
</evidence>
<gene>
    <name evidence="4" type="ORF">LL253_05375</name>
</gene>
<accession>A0ABS8H0S0</accession>
<proteinExistence type="predicted"/>
<feature type="compositionally biased region" description="Low complexity" evidence="1">
    <location>
        <begin position="419"/>
        <end position="428"/>
    </location>
</feature>
<keyword evidence="3" id="KW-0732">Signal</keyword>
<evidence type="ECO:0000313" key="5">
    <source>
        <dbReference type="Proteomes" id="UP001198830"/>
    </source>
</evidence>
<keyword evidence="2" id="KW-0472">Membrane</keyword>
<reference evidence="4 5" key="1">
    <citation type="submission" date="2021-10" db="EMBL/GenBank/DDBJ databases">
        <title>The diversity and Nitrogen Metabolism of Culturable Nitrate-Utilizing Bacteria Within the Oxygen Minimum Zone of the Changjiang (Yangtze River)Estuary.</title>
        <authorList>
            <person name="Zhang D."/>
            <person name="Zheng J."/>
            <person name="Liu S."/>
            <person name="He W."/>
        </authorList>
    </citation>
    <scope>NUCLEOTIDE SEQUENCE [LARGE SCALE GENOMIC DNA]</scope>
    <source>
        <strain evidence="4 5">FXH275-2</strain>
    </source>
</reference>
<feature type="region of interest" description="Disordered" evidence="1">
    <location>
        <begin position="22"/>
        <end position="178"/>
    </location>
</feature>
<evidence type="ECO:0000313" key="4">
    <source>
        <dbReference type="EMBL" id="MCC4232124.1"/>
    </source>
</evidence>
<feature type="region of interest" description="Disordered" evidence="1">
    <location>
        <begin position="212"/>
        <end position="255"/>
    </location>
</feature>
<dbReference type="RefSeq" id="WP_228226465.1">
    <property type="nucleotide sequence ID" value="NZ_JAJGNP010000003.1"/>
</dbReference>
<evidence type="ECO:0000256" key="2">
    <source>
        <dbReference type="SAM" id="Phobius"/>
    </source>
</evidence>
<feature type="chain" id="PRO_5047213592" description="LPXTG cell wall anchor domain-containing protein" evidence="3">
    <location>
        <begin position="23"/>
        <end position="428"/>
    </location>
</feature>
<organism evidence="4 5">
    <name type="scientific">Sphingobium soli</name>
    <dbReference type="NCBI Taxonomy" id="1591116"/>
    <lineage>
        <taxon>Bacteria</taxon>
        <taxon>Pseudomonadati</taxon>
        <taxon>Pseudomonadota</taxon>
        <taxon>Alphaproteobacteria</taxon>
        <taxon>Sphingomonadales</taxon>
        <taxon>Sphingomonadaceae</taxon>
        <taxon>Sphingobium</taxon>
    </lineage>
</organism>
<feature type="region of interest" description="Disordered" evidence="1">
    <location>
        <begin position="394"/>
        <end position="428"/>
    </location>
</feature>
<feature type="compositionally biased region" description="Pro residues" evidence="1">
    <location>
        <begin position="218"/>
        <end position="255"/>
    </location>
</feature>
<dbReference type="EMBL" id="JAJGNP010000003">
    <property type="protein sequence ID" value="MCC4232124.1"/>
    <property type="molecule type" value="Genomic_DNA"/>
</dbReference>
<feature type="compositionally biased region" description="Low complexity" evidence="1">
    <location>
        <begin position="67"/>
        <end position="95"/>
    </location>
</feature>
<keyword evidence="5" id="KW-1185">Reference proteome</keyword>
<feature type="compositionally biased region" description="Low complexity" evidence="1">
    <location>
        <begin position="135"/>
        <end position="148"/>
    </location>
</feature>
<sequence>MGSLIRSFWIAAPLLMAAPLAAQETQQPSGGFSLPPSRPAPDPNRQGPELDVYRDPVTPRANPPVTAPSTTTPAVSAPPVTAPTVTPPRATVQPVPSTPRQQASPPRAQAPRTAPSTERDTSTRASPPSEPVEPEPQATPTPSNDAAPAPAPASPPAPAENAATPDVAREPPPAPAPQQEASALSWIIGVVVALLALLGAILLQRRRRSSDAARAPLAPAPEPVADAPPPARPRPATPPPAPAPPAPAEPVSPPSDRPWIAMDLVVSQARYSLMGVTVAYVLILHNRGTVAAQDLLVRGVIGNAGAQQQALLQDFLAGQEGTPLHSVVTIAPGETRQLTGELRLTPDRIVPVAMGQRSLLIPLAAFDAAYRWGGVEGDDLPSGRTARAFIVGQEQEPPTDRLAPLRLDQGPRQYRRPAARAAAELAPA</sequence>
<dbReference type="Proteomes" id="UP001198830">
    <property type="component" value="Unassembled WGS sequence"/>
</dbReference>
<keyword evidence="2" id="KW-0812">Transmembrane</keyword>
<keyword evidence="2" id="KW-1133">Transmembrane helix</keyword>